<evidence type="ECO:0000259" key="3">
    <source>
        <dbReference type="PROSITE" id="PS50977"/>
    </source>
</evidence>
<dbReference type="SUPFAM" id="SSF46689">
    <property type="entry name" value="Homeodomain-like"/>
    <property type="match status" value="1"/>
</dbReference>
<dbReference type="RefSeq" id="WP_344834123.1">
    <property type="nucleotide sequence ID" value="NZ_BAAAUV010000017.1"/>
</dbReference>
<proteinExistence type="predicted"/>
<dbReference type="PANTHER" id="PTHR30055:SF235">
    <property type="entry name" value="TRANSCRIPTIONAL REGULATORY PROTEIN"/>
    <property type="match status" value="1"/>
</dbReference>
<evidence type="ECO:0000313" key="4">
    <source>
        <dbReference type="EMBL" id="GAA3227470.1"/>
    </source>
</evidence>
<dbReference type="InterPro" id="IPR009057">
    <property type="entry name" value="Homeodomain-like_sf"/>
</dbReference>
<dbReference type="Proteomes" id="UP001501237">
    <property type="component" value="Unassembled WGS sequence"/>
</dbReference>
<organism evidence="4 5">
    <name type="scientific">Actinocorallia longicatena</name>
    <dbReference type="NCBI Taxonomy" id="111803"/>
    <lineage>
        <taxon>Bacteria</taxon>
        <taxon>Bacillati</taxon>
        <taxon>Actinomycetota</taxon>
        <taxon>Actinomycetes</taxon>
        <taxon>Streptosporangiales</taxon>
        <taxon>Thermomonosporaceae</taxon>
        <taxon>Actinocorallia</taxon>
    </lineage>
</organism>
<dbReference type="InterPro" id="IPR041678">
    <property type="entry name" value="TetR_C_16"/>
</dbReference>
<feature type="DNA-binding region" description="H-T-H motif" evidence="2">
    <location>
        <begin position="26"/>
        <end position="45"/>
    </location>
</feature>
<dbReference type="EMBL" id="BAAAUV010000017">
    <property type="protein sequence ID" value="GAA3227470.1"/>
    <property type="molecule type" value="Genomic_DNA"/>
</dbReference>
<dbReference type="PROSITE" id="PS50977">
    <property type="entry name" value="HTH_TETR_2"/>
    <property type="match status" value="1"/>
</dbReference>
<dbReference type="PANTHER" id="PTHR30055">
    <property type="entry name" value="HTH-TYPE TRANSCRIPTIONAL REGULATOR RUTR"/>
    <property type="match status" value="1"/>
</dbReference>
<accession>A0ABP6QM17</accession>
<keyword evidence="5" id="KW-1185">Reference proteome</keyword>
<dbReference type="Pfam" id="PF00440">
    <property type="entry name" value="TetR_N"/>
    <property type="match status" value="1"/>
</dbReference>
<dbReference type="SUPFAM" id="SSF48498">
    <property type="entry name" value="Tetracyclin repressor-like, C-terminal domain"/>
    <property type="match status" value="1"/>
</dbReference>
<sequence length="178" mass="19256">MSDTGRTAILKAARRAFALRPYANVTLRSIASDAGVSAALIVKHFGGKDQLFEAVADFTSDADLLFDAPRAELGRHMVETLLVTRRASNSSPLVRVIFGIGAGDERALLLDRFREQVTTRLEKLLDGHDPRLRAELILSQFLGMSATISIHPGGRTTTADVSRIVDLYAPAIQALVDG</sequence>
<dbReference type="Pfam" id="PF17920">
    <property type="entry name" value="TetR_C_16"/>
    <property type="match status" value="1"/>
</dbReference>
<protein>
    <submittedName>
        <fullName evidence="4">TetR family transcriptional regulator</fullName>
    </submittedName>
</protein>
<gene>
    <name evidence="4" type="ORF">GCM10010468_56310</name>
</gene>
<dbReference type="InterPro" id="IPR050109">
    <property type="entry name" value="HTH-type_TetR-like_transc_reg"/>
</dbReference>
<comment type="caution">
    <text evidence="4">The sequence shown here is derived from an EMBL/GenBank/DDBJ whole genome shotgun (WGS) entry which is preliminary data.</text>
</comment>
<dbReference type="Gene3D" id="1.10.357.10">
    <property type="entry name" value="Tetracycline Repressor, domain 2"/>
    <property type="match status" value="1"/>
</dbReference>
<evidence type="ECO:0000256" key="2">
    <source>
        <dbReference type="PROSITE-ProRule" id="PRU00335"/>
    </source>
</evidence>
<dbReference type="InterPro" id="IPR001647">
    <property type="entry name" value="HTH_TetR"/>
</dbReference>
<evidence type="ECO:0000256" key="1">
    <source>
        <dbReference type="ARBA" id="ARBA00023125"/>
    </source>
</evidence>
<dbReference type="PRINTS" id="PR00455">
    <property type="entry name" value="HTHTETR"/>
</dbReference>
<dbReference type="InterPro" id="IPR036271">
    <property type="entry name" value="Tet_transcr_reg_TetR-rel_C_sf"/>
</dbReference>
<name>A0ABP6QM17_9ACTN</name>
<evidence type="ECO:0000313" key="5">
    <source>
        <dbReference type="Proteomes" id="UP001501237"/>
    </source>
</evidence>
<keyword evidence="1 2" id="KW-0238">DNA-binding</keyword>
<reference evidence="5" key="1">
    <citation type="journal article" date="2019" name="Int. J. Syst. Evol. Microbiol.">
        <title>The Global Catalogue of Microorganisms (GCM) 10K type strain sequencing project: providing services to taxonomists for standard genome sequencing and annotation.</title>
        <authorList>
            <consortium name="The Broad Institute Genomics Platform"/>
            <consortium name="The Broad Institute Genome Sequencing Center for Infectious Disease"/>
            <person name="Wu L."/>
            <person name="Ma J."/>
        </authorList>
    </citation>
    <scope>NUCLEOTIDE SEQUENCE [LARGE SCALE GENOMIC DNA]</scope>
    <source>
        <strain evidence="5">JCM 9377</strain>
    </source>
</reference>
<feature type="domain" description="HTH tetR-type" evidence="3">
    <location>
        <begin position="3"/>
        <end position="63"/>
    </location>
</feature>